<evidence type="ECO:0000313" key="3">
    <source>
        <dbReference type="Proteomes" id="UP001314229"/>
    </source>
</evidence>
<organism evidence="2 3">
    <name type="scientific">Scomber scombrus</name>
    <name type="common">Atlantic mackerel</name>
    <name type="synonym">Scomber vernalis</name>
    <dbReference type="NCBI Taxonomy" id="13677"/>
    <lineage>
        <taxon>Eukaryota</taxon>
        <taxon>Metazoa</taxon>
        <taxon>Chordata</taxon>
        <taxon>Craniata</taxon>
        <taxon>Vertebrata</taxon>
        <taxon>Euteleostomi</taxon>
        <taxon>Actinopterygii</taxon>
        <taxon>Neopterygii</taxon>
        <taxon>Teleostei</taxon>
        <taxon>Neoteleostei</taxon>
        <taxon>Acanthomorphata</taxon>
        <taxon>Pelagiaria</taxon>
        <taxon>Scombriformes</taxon>
        <taxon>Scombridae</taxon>
        <taxon>Scomber</taxon>
    </lineage>
</organism>
<protein>
    <submittedName>
        <fullName evidence="2">Uncharacterized protein</fullName>
    </submittedName>
</protein>
<evidence type="ECO:0000256" key="1">
    <source>
        <dbReference type="SAM" id="MobiDB-lite"/>
    </source>
</evidence>
<dbReference type="Proteomes" id="UP001314229">
    <property type="component" value="Unassembled WGS sequence"/>
</dbReference>
<keyword evidence="3" id="KW-1185">Reference proteome</keyword>
<dbReference type="AlphaFoldDB" id="A0AAV1NPU9"/>
<feature type="compositionally biased region" description="Polar residues" evidence="1">
    <location>
        <begin position="1"/>
        <end position="18"/>
    </location>
</feature>
<sequence length="55" mass="5795">AVQKASQQRPQPARSTASLAARPRCAEETAPCNTNNPSATAALQLRLLIPVPPCK</sequence>
<accession>A0AAV1NPU9</accession>
<evidence type="ECO:0000313" key="2">
    <source>
        <dbReference type="EMBL" id="CAK6961045.1"/>
    </source>
</evidence>
<name>A0AAV1NPU9_SCOSC</name>
<feature type="non-terminal residue" evidence="2">
    <location>
        <position position="1"/>
    </location>
</feature>
<proteinExistence type="predicted"/>
<gene>
    <name evidence="2" type="ORF">FSCOSCO3_A031448</name>
</gene>
<feature type="region of interest" description="Disordered" evidence="1">
    <location>
        <begin position="1"/>
        <end position="23"/>
    </location>
</feature>
<comment type="caution">
    <text evidence="2">The sequence shown here is derived from an EMBL/GenBank/DDBJ whole genome shotgun (WGS) entry which is preliminary data.</text>
</comment>
<dbReference type="EMBL" id="CAWUFR010000048">
    <property type="protein sequence ID" value="CAK6961045.1"/>
    <property type="molecule type" value="Genomic_DNA"/>
</dbReference>
<feature type="non-terminal residue" evidence="2">
    <location>
        <position position="55"/>
    </location>
</feature>
<reference evidence="2 3" key="1">
    <citation type="submission" date="2024-01" db="EMBL/GenBank/DDBJ databases">
        <authorList>
            <person name="Alioto T."/>
            <person name="Alioto T."/>
            <person name="Gomez Garrido J."/>
        </authorList>
    </citation>
    <scope>NUCLEOTIDE SEQUENCE [LARGE SCALE GENOMIC DNA]</scope>
</reference>